<sequence>MNTYYLSALDEQFKYECKVINLSYEYPGYTGKEKWAII</sequence>
<dbReference type="AlphaFoldDB" id="K1RVY3"/>
<comment type="caution">
    <text evidence="1">The sequence shown here is derived from an EMBL/GenBank/DDBJ whole genome shotgun (WGS) entry which is preliminary data.</text>
</comment>
<reference evidence="1" key="1">
    <citation type="journal article" date="2013" name="Environ. Microbiol.">
        <title>Microbiota from the distal guts of lean and obese adolescents exhibit partial functional redundancy besides clear differences in community structure.</title>
        <authorList>
            <person name="Ferrer M."/>
            <person name="Ruiz A."/>
            <person name="Lanza F."/>
            <person name="Haange S.B."/>
            <person name="Oberbach A."/>
            <person name="Till H."/>
            <person name="Bargiela R."/>
            <person name="Campoy C."/>
            <person name="Segura M.T."/>
            <person name="Richter M."/>
            <person name="von Bergen M."/>
            <person name="Seifert J."/>
            <person name="Suarez A."/>
        </authorList>
    </citation>
    <scope>NUCLEOTIDE SEQUENCE</scope>
</reference>
<accession>K1RVY3</accession>
<feature type="non-terminal residue" evidence="1">
    <location>
        <position position="38"/>
    </location>
</feature>
<evidence type="ECO:0000313" key="1">
    <source>
        <dbReference type="EMBL" id="EKC52612.1"/>
    </source>
</evidence>
<gene>
    <name evidence="1" type="ORF">LEA_16803</name>
</gene>
<name>K1RVY3_9ZZZZ</name>
<dbReference type="EMBL" id="AJWY01011493">
    <property type="protein sequence ID" value="EKC52612.1"/>
    <property type="molecule type" value="Genomic_DNA"/>
</dbReference>
<organism evidence="1">
    <name type="scientific">human gut metagenome</name>
    <dbReference type="NCBI Taxonomy" id="408170"/>
    <lineage>
        <taxon>unclassified sequences</taxon>
        <taxon>metagenomes</taxon>
        <taxon>organismal metagenomes</taxon>
    </lineage>
</organism>
<proteinExistence type="predicted"/>
<protein>
    <submittedName>
        <fullName evidence="1">Uncharacterized protein</fullName>
    </submittedName>
</protein>